<dbReference type="InterPro" id="IPR023572">
    <property type="entry name" value="Archease_dom"/>
</dbReference>
<dbReference type="EMBL" id="JXOJ01000004">
    <property type="protein sequence ID" value="KLK87698.1"/>
    <property type="molecule type" value="Genomic_DNA"/>
</dbReference>
<dbReference type="GO" id="GO:0008033">
    <property type="term" value="P:tRNA processing"/>
    <property type="evidence" value="ECO:0007669"/>
    <property type="project" value="UniProtKB-KW"/>
</dbReference>
<reference evidence="6 7" key="1">
    <citation type="journal article" date="2015" name="Int. J. Syst. Evol. Microbiol.">
        <title>Methanoculleus sediminis sp. nov., a methanogen from sediments near a submarine mud volcano.</title>
        <authorList>
            <person name="Chen S.C."/>
            <person name="Chen M.F."/>
            <person name="Lai M.C."/>
            <person name="Weng C.Y."/>
            <person name="Wu S.Y."/>
            <person name="Lin S."/>
            <person name="Yang T.F."/>
            <person name="Chen P.C."/>
        </authorList>
    </citation>
    <scope>NUCLEOTIDE SEQUENCE [LARGE SCALE GENOMIC DNA]</scope>
    <source>
        <strain evidence="6 7">S3Fa</strain>
    </source>
</reference>
<organism evidence="6 7">
    <name type="scientific">Methanoculleus sediminis</name>
    <dbReference type="NCBI Taxonomy" id="1550566"/>
    <lineage>
        <taxon>Archaea</taxon>
        <taxon>Methanobacteriati</taxon>
        <taxon>Methanobacteriota</taxon>
        <taxon>Stenosarchaea group</taxon>
        <taxon>Methanomicrobia</taxon>
        <taxon>Methanomicrobiales</taxon>
        <taxon>Methanomicrobiaceae</taxon>
        <taxon>Methanoculleus</taxon>
    </lineage>
</organism>
<accession>A0A0H1QXM8</accession>
<keyword evidence="3" id="KW-0479">Metal-binding</keyword>
<dbReference type="OrthoDB" id="8831at2157"/>
<dbReference type="PANTHER" id="PTHR12682:SF11">
    <property type="entry name" value="PROTEIN ARCHEASE"/>
    <property type="match status" value="1"/>
</dbReference>
<dbReference type="GO" id="GO:0046872">
    <property type="term" value="F:metal ion binding"/>
    <property type="evidence" value="ECO:0007669"/>
    <property type="project" value="UniProtKB-KW"/>
</dbReference>
<feature type="domain" description="Archease" evidence="5">
    <location>
        <begin position="3"/>
        <end position="135"/>
    </location>
</feature>
<comment type="caution">
    <text evidence="6">The sequence shown here is derived from an EMBL/GenBank/DDBJ whole genome shotgun (WGS) entry which is preliminary data.</text>
</comment>
<gene>
    <name evidence="6" type="ORF">SZ63_08680</name>
</gene>
<evidence type="ECO:0000256" key="1">
    <source>
        <dbReference type="ARBA" id="ARBA00007963"/>
    </source>
</evidence>
<keyword evidence="7" id="KW-1185">Reference proteome</keyword>
<dbReference type="InterPro" id="IPR036820">
    <property type="entry name" value="Archease_dom_sf"/>
</dbReference>
<dbReference type="PANTHER" id="PTHR12682">
    <property type="entry name" value="ARCHEASE"/>
    <property type="match status" value="1"/>
</dbReference>
<protein>
    <recommendedName>
        <fullName evidence="5">Archease domain-containing protein</fullName>
    </recommendedName>
</protein>
<dbReference type="InterPro" id="IPR002804">
    <property type="entry name" value="Archease"/>
</dbReference>
<dbReference type="SUPFAM" id="SSF69819">
    <property type="entry name" value="MTH1598-like"/>
    <property type="match status" value="1"/>
</dbReference>
<keyword evidence="2" id="KW-0819">tRNA processing</keyword>
<keyword evidence="4" id="KW-0106">Calcium</keyword>
<evidence type="ECO:0000256" key="4">
    <source>
        <dbReference type="ARBA" id="ARBA00022837"/>
    </source>
</evidence>
<comment type="similarity">
    <text evidence="1">Belongs to the archease family.</text>
</comment>
<dbReference type="Gene3D" id="3.55.10.10">
    <property type="entry name" value="Archease domain"/>
    <property type="match status" value="1"/>
</dbReference>
<name>A0A0H1QXM8_9EURY</name>
<dbReference type="Proteomes" id="UP000035301">
    <property type="component" value="Unassembled WGS sequence"/>
</dbReference>
<sequence length="135" mass="15304">MSFEELEHTADVLMRVRGATLNELFAEAGRAMFSVMYGPCEDRDVERRIEIEAENLESLLIDYLSELLFVTEVENTVFCTFDVELLGTRLSAVIRGELFDPARHSAGTLVKGISYFGLEIVKEEEGYVVEIIFDI</sequence>
<evidence type="ECO:0000259" key="5">
    <source>
        <dbReference type="Pfam" id="PF01951"/>
    </source>
</evidence>
<evidence type="ECO:0000313" key="7">
    <source>
        <dbReference type="Proteomes" id="UP000035301"/>
    </source>
</evidence>
<proteinExistence type="inferred from homology"/>
<evidence type="ECO:0000256" key="3">
    <source>
        <dbReference type="ARBA" id="ARBA00022723"/>
    </source>
</evidence>
<dbReference type="PATRIC" id="fig|1550566.3.peg.1889"/>
<evidence type="ECO:0000313" key="6">
    <source>
        <dbReference type="EMBL" id="KLK87698.1"/>
    </source>
</evidence>
<evidence type="ECO:0000256" key="2">
    <source>
        <dbReference type="ARBA" id="ARBA00022694"/>
    </source>
</evidence>
<dbReference type="RefSeq" id="WP_048184323.1">
    <property type="nucleotide sequence ID" value="NZ_JXOJ01000004.1"/>
</dbReference>
<dbReference type="AlphaFoldDB" id="A0A0H1QXM8"/>
<dbReference type="STRING" id="1550566.SZ63_08680"/>
<dbReference type="Pfam" id="PF01951">
    <property type="entry name" value="Archease"/>
    <property type="match status" value="1"/>
</dbReference>